<organism evidence="7 8">
    <name type="scientific">Rhodalgimonas zhirmunskyi</name>
    <dbReference type="NCBI Taxonomy" id="2964767"/>
    <lineage>
        <taxon>Bacteria</taxon>
        <taxon>Pseudomonadati</taxon>
        <taxon>Pseudomonadota</taxon>
        <taxon>Alphaproteobacteria</taxon>
        <taxon>Rhodobacterales</taxon>
        <taxon>Roseobacteraceae</taxon>
        <taxon>Rhodalgimonas</taxon>
    </lineage>
</organism>
<evidence type="ECO:0000313" key="8">
    <source>
        <dbReference type="Proteomes" id="UP001227162"/>
    </source>
</evidence>
<name>A0AAJ1U922_9RHOB</name>
<feature type="domain" description="FAD-binding" evidence="6">
    <location>
        <begin position="10"/>
        <end position="343"/>
    </location>
</feature>
<keyword evidence="8" id="KW-1185">Reference proteome</keyword>
<gene>
    <name evidence="7" type="ORF">NOI20_13885</name>
</gene>
<dbReference type="Proteomes" id="UP001227162">
    <property type="component" value="Unassembled WGS sequence"/>
</dbReference>
<dbReference type="SUPFAM" id="SSF51905">
    <property type="entry name" value="FAD/NAD(P)-binding domain"/>
    <property type="match status" value="1"/>
</dbReference>
<evidence type="ECO:0000256" key="1">
    <source>
        <dbReference type="ARBA" id="ARBA00001974"/>
    </source>
</evidence>
<dbReference type="InterPro" id="IPR002938">
    <property type="entry name" value="FAD-bd"/>
</dbReference>
<comment type="caution">
    <text evidence="7">The sequence shown here is derived from an EMBL/GenBank/DDBJ whole genome shotgun (WGS) entry which is preliminary data.</text>
</comment>
<reference evidence="7" key="2">
    <citation type="submission" date="2023-04" db="EMBL/GenBank/DDBJ databases">
        <title>'Rhodoalgimonas zhirmunskyi' gen. nov., isolated from a red alga.</title>
        <authorList>
            <person name="Nedashkovskaya O.I."/>
            <person name="Otstavnykh N.Y."/>
            <person name="Bystritskaya E.P."/>
            <person name="Balabanova L.A."/>
            <person name="Isaeva M.P."/>
        </authorList>
    </citation>
    <scope>NUCLEOTIDE SEQUENCE</scope>
    <source>
        <strain evidence="7">10Alg 79</strain>
    </source>
</reference>
<dbReference type="RefSeq" id="WP_317626829.1">
    <property type="nucleotide sequence ID" value="NZ_JANFFA010000004.1"/>
</dbReference>
<accession>A0AAJ1U922</accession>
<dbReference type="SUPFAM" id="SSF54373">
    <property type="entry name" value="FAD-linked reductases, C-terminal domain"/>
    <property type="match status" value="1"/>
</dbReference>
<evidence type="ECO:0000256" key="4">
    <source>
        <dbReference type="ARBA" id="ARBA00023002"/>
    </source>
</evidence>
<dbReference type="InterPro" id="IPR050493">
    <property type="entry name" value="FAD-dep_Monooxygenase_BioMet"/>
</dbReference>
<comment type="cofactor">
    <cofactor evidence="1">
        <name>FAD</name>
        <dbReference type="ChEBI" id="CHEBI:57692"/>
    </cofactor>
</comment>
<dbReference type="Gene3D" id="3.50.50.60">
    <property type="entry name" value="FAD/NAD(P)-binding domain"/>
    <property type="match status" value="1"/>
</dbReference>
<keyword evidence="3" id="KW-0274">FAD</keyword>
<keyword evidence="5 7" id="KW-0503">Monooxygenase</keyword>
<evidence type="ECO:0000256" key="2">
    <source>
        <dbReference type="ARBA" id="ARBA00022630"/>
    </source>
</evidence>
<dbReference type="PANTHER" id="PTHR13789:SF318">
    <property type="entry name" value="GERANYLGERANYL DIPHOSPHATE REDUCTASE"/>
    <property type="match status" value="1"/>
</dbReference>
<dbReference type="AlphaFoldDB" id="A0AAJ1U922"/>
<evidence type="ECO:0000256" key="3">
    <source>
        <dbReference type="ARBA" id="ARBA00022827"/>
    </source>
</evidence>
<dbReference type="PANTHER" id="PTHR13789">
    <property type="entry name" value="MONOOXYGENASE"/>
    <property type="match status" value="1"/>
</dbReference>
<dbReference type="GO" id="GO:0004497">
    <property type="term" value="F:monooxygenase activity"/>
    <property type="evidence" value="ECO:0007669"/>
    <property type="project" value="UniProtKB-KW"/>
</dbReference>
<protein>
    <submittedName>
        <fullName evidence="7">FAD-dependent monooxygenase</fullName>
    </submittedName>
</protein>
<dbReference type="GO" id="GO:0071949">
    <property type="term" value="F:FAD binding"/>
    <property type="evidence" value="ECO:0007669"/>
    <property type="project" value="InterPro"/>
</dbReference>
<proteinExistence type="predicted"/>
<reference evidence="7" key="1">
    <citation type="submission" date="2022-07" db="EMBL/GenBank/DDBJ databases">
        <authorList>
            <person name="Otstavnykh N."/>
            <person name="Isaeva M."/>
            <person name="Bystritskaya E."/>
        </authorList>
    </citation>
    <scope>NUCLEOTIDE SEQUENCE</scope>
    <source>
        <strain evidence="7">10Alg 79</strain>
    </source>
</reference>
<evidence type="ECO:0000259" key="6">
    <source>
        <dbReference type="Pfam" id="PF01494"/>
    </source>
</evidence>
<keyword evidence="2" id="KW-0285">Flavoprotein</keyword>
<evidence type="ECO:0000313" key="7">
    <source>
        <dbReference type="EMBL" id="MDQ2095204.1"/>
    </source>
</evidence>
<evidence type="ECO:0000256" key="5">
    <source>
        <dbReference type="ARBA" id="ARBA00023033"/>
    </source>
</evidence>
<dbReference type="EMBL" id="JANFFA010000004">
    <property type="protein sequence ID" value="MDQ2095204.1"/>
    <property type="molecule type" value="Genomic_DNA"/>
</dbReference>
<dbReference type="Pfam" id="PF01494">
    <property type="entry name" value="FAD_binding_3"/>
    <property type="match status" value="1"/>
</dbReference>
<sequence length="395" mass="42945">MSELLGLRATVIGAGIGGLAVARALALRGAHVKVIEQAPEITEVGAGLQISPNGLCVLRALGLEQALVATGAVQARAVRLFDYRGDEVVALDLMRLEDQRYYFVHRADLIGVLEQGAREAGVEIELGRRVSYVADADNGHAPKLHFDGGQEEHADLIIGADGLHSRVRPVLNGPEEPFFTGQVAWRAVVPNRWGVGPDARVHMGPGRHLVSYPLRGGEYLNIVAAQERRGWAEEGWALRDDPANLRAAFADFCAQVREMLDAVETVFLWGLFRHEVAQAWHGQALALVGDAAHPTLPFMAQGAVMALEDAWVLADALAGADEIAAGLAAYQARRRARAVRVINTATDNAWKYHLKFPPLRFAAHAVMRLGGQVAPEKMMRQFDWLYGYDVTKPGA</sequence>
<keyword evidence="4" id="KW-0560">Oxidoreductase</keyword>
<dbReference type="InterPro" id="IPR036188">
    <property type="entry name" value="FAD/NAD-bd_sf"/>
</dbReference>
<dbReference type="PRINTS" id="PR00420">
    <property type="entry name" value="RNGMNOXGNASE"/>
</dbReference>